<organism evidence="1">
    <name type="scientific">marine metagenome</name>
    <dbReference type="NCBI Taxonomy" id="408172"/>
    <lineage>
        <taxon>unclassified sequences</taxon>
        <taxon>metagenomes</taxon>
        <taxon>ecological metagenomes</taxon>
    </lineage>
</organism>
<dbReference type="InterPro" id="IPR011050">
    <property type="entry name" value="Pectin_lyase_fold/virulence"/>
</dbReference>
<reference evidence="1" key="1">
    <citation type="submission" date="2018-05" db="EMBL/GenBank/DDBJ databases">
        <authorList>
            <person name="Lanie J.A."/>
            <person name="Ng W.-L."/>
            <person name="Kazmierczak K.M."/>
            <person name="Andrzejewski T.M."/>
            <person name="Davidsen T.M."/>
            <person name="Wayne K.J."/>
            <person name="Tettelin H."/>
            <person name="Glass J.I."/>
            <person name="Rusch D."/>
            <person name="Podicherti R."/>
            <person name="Tsui H.-C.T."/>
            <person name="Winkler M.E."/>
        </authorList>
    </citation>
    <scope>NUCLEOTIDE SEQUENCE</scope>
</reference>
<evidence type="ECO:0008006" key="2">
    <source>
        <dbReference type="Google" id="ProtNLM"/>
    </source>
</evidence>
<protein>
    <recommendedName>
        <fullName evidence="2">Right handed beta helix domain-containing protein</fullName>
    </recommendedName>
</protein>
<sequence length="292" mass="31621">DQNVLWSENTVLIPATTSLIIPDEWPTPARAFQSPLVDDGDSIFVREGHYKDTLSMIGKTVYVTSIAEIDTAILFSRVVVNAGVLRGFCIKNVSSGLQNGGGVYISGSGKVRNCIIKNNGSGRNGGGVYIRQGGSLYNSMLFNNVSAYGSMNIYIENASGKIINNTFVLLGDHEYGSNVSVSNLDADFTYLNNIIYGAQNFNTDSVNCSLVTIDYSRMDQLFICGDSVISDNPYFVNENTADFHLMPNSSCINSGHPDGIYNNLDGSRNTMGAYGGPNASDDFFNPPYLPNN</sequence>
<dbReference type="SUPFAM" id="SSF51126">
    <property type="entry name" value="Pectin lyase-like"/>
    <property type="match status" value="1"/>
</dbReference>
<dbReference type="AlphaFoldDB" id="A0A381XNU8"/>
<feature type="non-terminal residue" evidence="1">
    <location>
        <position position="1"/>
    </location>
</feature>
<dbReference type="EMBL" id="UINC01015816">
    <property type="protein sequence ID" value="SVA66320.1"/>
    <property type="molecule type" value="Genomic_DNA"/>
</dbReference>
<evidence type="ECO:0000313" key="1">
    <source>
        <dbReference type="EMBL" id="SVA66320.1"/>
    </source>
</evidence>
<gene>
    <name evidence="1" type="ORF">METZ01_LOCUS119174</name>
</gene>
<proteinExistence type="predicted"/>
<name>A0A381XNU8_9ZZZZ</name>
<accession>A0A381XNU8</accession>